<comment type="caution">
    <text evidence="2">The sequence shown here is derived from an EMBL/GenBank/DDBJ whole genome shotgun (WGS) entry which is preliminary data.</text>
</comment>
<dbReference type="EMBL" id="VTOX01000005">
    <property type="protein sequence ID" value="NKE67044.1"/>
    <property type="molecule type" value="Genomic_DNA"/>
</dbReference>
<evidence type="ECO:0008006" key="4">
    <source>
        <dbReference type="Google" id="ProtNLM"/>
    </source>
</evidence>
<keyword evidence="1" id="KW-0732">Signal</keyword>
<gene>
    <name evidence="2" type="ORF">RAMLITH_14540</name>
</gene>
<dbReference type="RefSeq" id="WP_168108179.1">
    <property type="nucleotide sequence ID" value="NZ_VTOX01000005.1"/>
</dbReference>
<sequence>MRLALVLAWTVAASAALAQPAGRTPLPVVERAVQGSQCVAEPAVMRRNHMEMLKHQRDDTVRAGARSGQFSLKGCINCHASRETGSVARGETNFCVSCHAYAAVRIDCFECHASKPSGPAPHPAGATLAVPVVQPALRGARQ</sequence>
<keyword evidence="3" id="KW-1185">Reference proteome</keyword>
<dbReference type="AlphaFoldDB" id="A0A7X6I7C0"/>
<feature type="signal peptide" evidence="1">
    <location>
        <begin position="1"/>
        <end position="18"/>
    </location>
</feature>
<dbReference type="SUPFAM" id="SSF48695">
    <property type="entry name" value="Multiheme cytochromes"/>
    <property type="match status" value="1"/>
</dbReference>
<evidence type="ECO:0000256" key="1">
    <source>
        <dbReference type="SAM" id="SignalP"/>
    </source>
</evidence>
<evidence type="ECO:0000313" key="3">
    <source>
        <dbReference type="Proteomes" id="UP000521868"/>
    </source>
</evidence>
<proteinExistence type="predicted"/>
<reference evidence="2 3" key="1">
    <citation type="journal article" date="2020" name="Nature">
        <title>Bacterial chemolithoautotrophy via manganese oxidation.</title>
        <authorList>
            <person name="Yu H."/>
            <person name="Leadbetter J.R."/>
        </authorList>
    </citation>
    <scope>NUCLEOTIDE SEQUENCE [LARGE SCALE GENOMIC DNA]</scope>
    <source>
        <strain evidence="2 3">RBP-1</strain>
    </source>
</reference>
<accession>A0A7X6I7C0</accession>
<dbReference type="InterPro" id="IPR036280">
    <property type="entry name" value="Multihaem_cyt_sf"/>
</dbReference>
<organism evidence="2 3">
    <name type="scientific">Ramlibacter lithotrophicus</name>
    <dbReference type="NCBI Taxonomy" id="2606681"/>
    <lineage>
        <taxon>Bacteria</taxon>
        <taxon>Pseudomonadati</taxon>
        <taxon>Pseudomonadota</taxon>
        <taxon>Betaproteobacteria</taxon>
        <taxon>Burkholderiales</taxon>
        <taxon>Comamonadaceae</taxon>
        <taxon>Ramlibacter</taxon>
    </lineage>
</organism>
<evidence type="ECO:0000313" key="2">
    <source>
        <dbReference type="EMBL" id="NKE67044.1"/>
    </source>
</evidence>
<feature type="chain" id="PRO_5031468187" description="Hdr-like menaquinol oxidoreductase cytochrome c subunit" evidence="1">
    <location>
        <begin position="19"/>
        <end position="142"/>
    </location>
</feature>
<protein>
    <recommendedName>
        <fullName evidence="4">Hdr-like menaquinol oxidoreductase cytochrome c subunit</fullName>
    </recommendedName>
</protein>
<name>A0A7X6I7C0_9BURK</name>
<dbReference type="Proteomes" id="UP000521868">
    <property type="component" value="Unassembled WGS sequence"/>
</dbReference>